<sequence>MNYPPEPWDLRGQLFLSVFAVPRDTLPALPDPLAATVRPVTIGRKAIVGVAWVRYEPGGVLTYEELLAAALTRSGRRLRVSITDIWVDSVPSRDGGRALWGIPKDLAELTVHTGPSGRTSGAASTARGPIAAASFSPGIRLPGRWPTPMTLAQAFGDTVKHSPVRGHARLRLGGATWRIEPGGPLRHLAGRRPLLTATLADFRLRFGAQADTTYAPAGAPPEA</sequence>
<dbReference type="Gene3D" id="2.40.400.10">
    <property type="entry name" value="Acetoacetate decarboxylase-like"/>
    <property type="match status" value="1"/>
</dbReference>
<reference evidence="1 2" key="1">
    <citation type="journal article" date="2014" name="J. Biotechnol.">
        <title>Complete genome sequence of the actinobacterium Actinoplanes friuliensis HAG 010964, producer of the lipopeptide antibiotic friulimycin.</title>
        <authorList>
            <person name="Ruckert C."/>
            <person name="Szczepanowski R."/>
            <person name="Albersmeier A."/>
            <person name="Goesmann A."/>
            <person name="Fischer N."/>
            <person name="Steinkamper A."/>
            <person name="Puhler A."/>
            <person name="Biener R."/>
            <person name="Schwartz D."/>
            <person name="Kalinowski J."/>
        </authorList>
    </citation>
    <scope>NUCLEOTIDE SEQUENCE [LARGE SCALE GENOMIC DNA]</scope>
    <source>
        <strain evidence="1 2">DSM 7358</strain>
    </source>
</reference>
<proteinExistence type="predicted"/>
<evidence type="ECO:0000313" key="1">
    <source>
        <dbReference type="EMBL" id="AGZ43841.1"/>
    </source>
</evidence>
<dbReference type="RefSeq" id="WP_023560178.1">
    <property type="nucleotide sequence ID" value="NC_022657.1"/>
</dbReference>
<accession>U5W7B7</accession>
<dbReference type="eggNOG" id="COG4689">
    <property type="taxonomic scope" value="Bacteria"/>
</dbReference>
<protein>
    <submittedName>
        <fullName evidence="1">Acetoacetate decarboxylase</fullName>
    </submittedName>
</protein>
<name>U5W7B7_9ACTN</name>
<dbReference type="InterPro" id="IPR023375">
    <property type="entry name" value="ADC_dom_sf"/>
</dbReference>
<dbReference type="Proteomes" id="UP000017746">
    <property type="component" value="Chromosome"/>
</dbReference>
<gene>
    <name evidence="1" type="ORF">AFR_27900</name>
</gene>
<dbReference type="InterPro" id="IPR010451">
    <property type="entry name" value="Acetoacetate_decarboxylase"/>
</dbReference>
<organism evidence="1 2">
    <name type="scientific">Actinoplanes friuliensis DSM 7358</name>
    <dbReference type="NCBI Taxonomy" id="1246995"/>
    <lineage>
        <taxon>Bacteria</taxon>
        <taxon>Bacillati</taxon>
        <taxon>Actinomycetota</taxon>
        <taxon>Actinomycetes</taxon>
        <taxon>Micromonosporales</taxon>
        <taxon>Micromonosporaceae</taxon>
        <taxon>Actinoplanes</taxon>
    </lineage>
</organism>
<keyword evidence="2" id="KW-1185">Reference proteome</keyword>
<dbReference type="Pfam" id="PF06314">
    <property type="entry name" value="ADC"/>
    <property type="match status" value="1"/>
</dbReference>
<dbReference type="GO" id="GO:0016829">
    <property type="term" value="F:lyase activity"/>
    <property type="evidence" value="ECO:0007669"/>
    <property type="project" value="InterPro"/>
</dbReference>
<evidence type="ECO:0000313" key="2">
    <source>
        <dbReference type="Proteomes" id="UP000017746"/>
    </source>
</evidence>
<dbReference type="KEGG" id="afs:AFR_27900"/>
<dbReference type="EMBL" id="CP006272">
    <property type="protein sequence ID" value="AGZ43841.1"/>
    <property type="molecule type" value="Genomic_DNA"/>
</dbReference>
<dbReference type="STRING" id="1246995.AFR_27900"/>
<dbReference type="HOGENOM" id="CLU_106229_0_0_11"/>
<dbReference type="SUPFAM" id="SSF160104">
    <property type="entry name" value="Acetoacetate decarboxylase-like"/>
    <property type="match status" value="1"/>
</dbReference>
<dbReference type="PATRIC" id="fig|1246995.3.peg.5654"/>
<dbReference type="AlphaFoldDB" id="U5W7B7"/>